<gene>
    <name evidence="1" type="ORF">YBN1229_v1_2292</name>
</gene>
<keyword evidence="2" id="KW-1185">Reference proteome</keyword>
<reference evidence="2" key="1">
    <citation type="submission" date="2015-02" db="EMBL/GenBank/DDBJ databases">
        <authorList>
            <person name="Chooi Y.-H."/>
        </authorList>
    </citation>
    <scope>NUCLEOTIDE SEQUENCE [LARGE SCALE GENOMIC DNA]</scope>
    <source>
        <strain evidence="2">strain Y</strain>
    </source>
</reference>
<organism evidence="1 2">
    <name type="scientific">Candidatus Filomicrobium marinum</name>
    <dbReference type="NCBI Taxonomy" id="1608628"/>
    <lineage>
        <taxon>Bacteria</taxon>
        <taxon>Pseudomonadati</taxon>
        <taxon>Pseudomonadota</taxon>
        <taxon>Alphaproteobacteria</taxon>
        <taxon>Hyphomicrobiales</taxon>
        <taxon>Hyphomicrobiaceae</taxon>
        <taxon>Filomicrobium</taxon>
    </lineage>
</organism>
<evidence type="ECO:0000313" key="1">
    <source>
        <dbReference type="EMBL" id="CPR19725.1"/>
    </source>
</evidence>
<proteinExistence type="predicted"/>
<dbReference type="RefSeq" id="WP_046478266.1">
    <property type="nucleotide sequence ID" value="NZ_LN829118.1"/>
</dbReference>
<dbReference type="KEGG" id="fiy:BN1229_v1_2292"/>
<dbReference type="Proteomes" id="UP000033187">
    <property type="component" value="Chromosome 1"/>
</dbReference>
<dbReference type="EMBL" id="LN829119">
    <property type="protein sequence ID" value="CPR19725.1"/>
    <property type="molecule type" value="Genomic_DNA"/>
</dbReference>
<sequence>MAQLIYEARMAGRLHRLATDIDLGPEAYMGFVRSMEGWEAKALARLKPEHSTSLTFVPATRVSR</sequence>
<accession>A0A0D6JFS2</accession>
<name>A0A0D6JFS2_9HYPH</name>
<protein>
    <submittedName>
        <fullName evidence="1">Uncharacterized protein</fullName>
    </submittedName>
</protein>
<dbReference type="AlphaFoldDB" id="A0A0D6JFS2"/>
<dbReference type="KEGG" id="fil:BN1229_v1_2292"/>
<evidence type="ECO:0000313" key="2">
    <source>
        <dbReference type="Proteomes" id="UP000033187"/>
    </source>
</evidence>